<dbReference type="GO" id="GO:0005774">
    <property type="term" value="C:vacuolar membrane"/>
    <property type="evidence" value="ECO:0007669"/>
    <property type="project" value="TreeGrafter"/>
</dbReference>
<comment type="similarity">
    <text evidence="2">Belongs to the amino acid/polyamine transporter 2 family.</text>
</comment>
<evidence type="ECO:0000256" key="1">
    <source>
        <dbReference type="ARBA" id="ARBA00004141"/>
    </source>
</evidence>
<feature type="transmembrane region" description="Helical" evidence="7">
    <location>
        <begin position="474"/>
        <end position="493"/>
    </location>
</feature>
<feature type="transmembrane region" description="Helical" evidence="7">
    <location>
        <begin position="358"/>
        <end position="377"/>
    </location>
</feature>
<feature type="transmembrane region" description="Helical" evidence="7">
    <location>
        <begin position="78"/>
        <end position="101"/>
    </location>
</feature>
<accession>A0A068RJR8</accession>
<gene>
    <name evidence="9" type="ORF">LCOR_02120.1</name>
</gene>
<dbReference type="InterPro" id="IPR013057">
    <property type="entry name" value="AA_transpt_TM"/>
</dbReference>
<dbReference type="EMBL" id="CBTN010000006">
    <property type="protein sequence ID" value="CDH50408.1"/>
    <property type="molecule type" value="Genomic_DNA"/>
</dbReference>
<name>A0A068RJR8_9FUNG</name>
<dbReference type="OrthoDB" id="40134at2759"/>
<feature type="transmembrane region" description="Helical" evidence="7">
    <location>
        <begin position="224"/>
        <end position="244"/>
    </location>
</feature>
<evidence type="ECO:0000256" key="4">
    <source>
        <dbReference type="ARBA" id="ARBA00022989"/>
    </source>
</evidence>
<feature type="transmembrane region" description="Helical" evidence="7">
    <location>
        <begin position="107"/>
        <end position="132"/>
    </location>
</feature>
<evidence type="ECO:0000256" key="6">
    <source>
        <dbReference type="SAM" id="MobiDB-lite"/>
    </source>
</evidence>
<feature type="transmembrane region" description="Helical" evidence="7">
    <location>
        <begin position="152"/>
        <end position="176"/>
    </location>
</feature>
<evidence type="ECO:0000256" key="2">
    <source>
        <dbReference type="ARBA" id="ARBA00008066"/>
    </source>
</evidence>
<comment type="subcellular location">
    <subcellularLocation>
        <location evidence="1">Membrane</location>
        <topology evidence="1">Multi-pass membrane protein</topology>
    </subcellularLocation>
</comment>
<proteinExistence type="inferred from homology"/>
<dbReference type="Pfam" id="PF01490">
    <property type="entry name" value="Aa_trans"/>
    <property type="match status" value="1"/>
</dbReference>
<dbReference type="VEuPathDB" id="FungiDB:LCOR_02120.1"/>
<dbReference type="STRING" id="1263082.A0A068RJR8"/>
<evidence type="ECO:0000256" key="5">
    <source>
        <dbReference type="ARBA" id="ARBA00023136"/>
    </source>
</evidence>
<feature type="transmembrane region" description="Helical" evidence="7">
    <location>
        <begin position="196"/>
        <end position="212"/>
    </location>
</feature>
<feature type="transmembrane region" description="Helical" evidence="7">
    <location>
        <begin position="505"/>
        <end position="524"/>
    </location>
</feature>
<organism evidence="9 10">
    <name type="scientific">Lichtheimia corymbifera JMRC:FSU:9682</name>
    <dbReference type="NCBI Taxonomy" id="1263082"/>
    <lineage>
        <taxon>Eukaryota</taxon>
        <taxon>Fungi</taxon>
        <taxon>Fungi incertae sedis</taxon>
        <taxon>Mucoromycota</taxon>
        <taxon>Mucoromycotina</taxon>
        <taxon>Mucoromycetes</taxon>
        <taxon>Mucorales</taxon>
        <taxon>Lichtheimiaceae</taxon>
        <taxon>Lichtheimia</taxon>
    </lineage>
</organism>
<evidence type="ECO:0000256" key="3">
    <source>
        <dbReference type="ARBA" id="ARBA00022692"/>
    </source>
</evidence>
<dbReference type="PANTHER" id="PTHR22950:SF349">
    <property type="entry name" value="AMINO ACID TRANSPORTER TRANSMEMBRANE DOMAIN-CONTAINING PROTEIN"/>
    <property type="match status" value="1"/>
</dbReference>
<protein>
    <submittedName>
        <fullName evidence="9">Amino acid</fullName>
    </submittedName>
</protein>
<evidence type="ECO:0000259" key="8">
    <source>
        <dbReference type="Pfam" id="PF01490"/>
    </source>
</evidence>
<keyword evidence="10" id="KW-1185">Reference proteome</keyword>
<evidence type="ECO:0000256" key="7">
    <source>
        <dbReference type="SAM" id="Phobius"/>
    </source>
</evidence>
<keyword evidence="5 7" id="KW-0472">Membrane</keyword>
<dbReference type="PANTHER" id="PTHR22950">
    <property type="entry name" value="AMINO ACID TRANSPORTER"/>
    <property type="match status" value="1"/>
</dbReference>
<feature type="transmembrane region" description="Helical" evidence="7">
    <location>
        <begin position="259"/>
        <end position="280"/>
    </location>
</feature>
<evidence type="ECO:0000313" key="9">
    <source>
        <dbReference type="EMBL" id="CDH50408.1"/>
    </source>
</evidence>
<feature type="domain" description="Amino acid transporter transmembrane" evidence="8">
    <location>
        <begin position="88"/>
        <end position="524"/>
    </location>
</feature>
<dbReference type="Proteomes" id="UP000027586">
    <property type="component" value="Unassembled WGS sequence"/>
</dbReference>
<dbReference type="GO" id="GO:0015179">
    <property type="term" value="F:L-amino acid transmembrane transporter activity"/>
    <property type="evidence" value="ECO:0007669"/>
    <property type="project" value="TreeGrafter"/>
</dbReference>
<feature type="transmembrane region" description="Helical" evidence="7">
    <location>
        <begin position="292"/>
        <end position="316"/>
    </location>
</feature>
<feature type="region of interest" description="Disordered" evidence="6">
    <location>
        <begin position="399"/>
        <end position="425"/>
    </location>
</feature>
<keyword evidence="3 7" id="KW-0812">Transmembrane</keyword>
<comment type="caution">
    <text evidence="9">The sequence shown here is derived from an EMBL/GenBank/DDBJ whole genome shotgun (WGS) entry which is preliminary data.</text>
</comment>
<dbReference type="AlphaFoldDB" id="A0A068RJR8"/>
<feature type="transmembrane region" description="Helical" evidence="7">
    <location>
        <begin position="448"/>
        <end position="468"/>
    </location>
</feature>
<reference evidence="9" key="1">
    <citation type="submission" date="2013-08" db="EMBL/GenBank/DDBJ databases">
        <title>Gene expansion shapes genome architecture in the human pathogen Lichtheimia corymbifera: an evolutionary genomics analysis in the ancient terrestrial Mucorales (Mucoromycotina).</title>
        <authorList>
            <person name="Schwartze V.U."/>
            <person name="Winter S."/>
            <person name="Shelest E."/>
            <person name="Marcet-Houben M."/>
            <person name="Horn F."/>
            <person name="Wehner S."/>
            <person name="Hoffmann K."/>
            <person name="Riege K."/>
            <person name="Sammeth M."/>
            <person name="Nowrousian M."/>
            <person name="Valiante V."/>
            <person name="Linde J."/>
            <person name="Jacobsen I.D."/>
            <person name="Marz M."/>
            <person name="Brakhage A.A."/>
            <person name="Gabaldon T."/>
            <person name="Bocker S."/>
            <person name="Voigt K."/>
        </authorList>
    </citation>
    <scope>NUCLEOTIDE SEQUENCE [LARGE SCALE GENOMIC DNA]</scope>
    <source>
        <strain evidence="9">FSU 9682</strain>
    </source>
</reference>
<sequence length="538" mass="59362">MTEADDIHSLNSSTVNNDDYLVLTQQEQTTTVKERKEKQVLKPPAIHASIRSKSDQQQQQEGRENVAKVSNTSTLASIVLTFVSCKSCVVAGTGALGIPHALSRSGWIGLVFLGLSAVMAQFSGCLLIRCLYHRQGHRLSGFPEIGHVTFGLPGRIVGIVFPMLLLLFTPILYMILAGDNVSRLLASAGVSVSRKACTWIVSAVVGFPFALVRTMRDVSFMSFFASMATVGLLFVITSASVSVIHEQPNVHHDWANPGGIPIAFSTFSFSYCGNVIYPHLESSMAAPSDWPKVLLVATFAVTIMYMTVGFLAYLAYGSTVHNPVYDSLPQGIVLRYLYMMVDTINVNVSETTGAAQNVAMLVATLHVLLAVPMYLYVLTVDIESWLGVSYLQEHQQHATMKRHKEDQDDANTIDDQEDHDDSTTIQQHRSWMKRQRLWLQRHAKATRIVLRTVEICSCAVVAMLTPYFSDFMSLIGTIAAESLTFVLPCIFWIKLAWHDRNPWELLGCALIAAVGIFCAVFGTADAVKLFLNDIQQSS</sequence>
<evidence type="ECO:0000313" key="10">
    <source>
        <dbReference type="Proteomes" id="UP000027586"/>
    </source>
</evidence>
<feature type="compositionally biased region" description="Acidic residues" evidence="6">
    <location>
        <begin position="407"/>
        <end position="420"/>
    </location>
</feature>
<keyword evidence="4 7" id="KW-1133">Transmembrane helix</keyword>